<dbReference type="AlphaFoldDB" id="A0A5A7SG76"/>
<organism evidence="2 3">
    <name type="scientific">Antrihabitans cavernicola</name>
    <dbReference type="NCBI Taxonomy" id="2495913"/>
    <lineage>
        <taxon>Bacteria</taxon>
        <taxon>Bacillati</taxon>
        <taxon>Actinomycetota</taxon>
        <taxon>Actinomycetes</taxon>
        <taxon>Mycobacteriales</taxon>
        <taxon>Nocardiaceae</taxon>
        <taxon>Antrihabitans</taxon>
    </lineage>
</organism>
<protein>
    <submittedName>
        <fullName evidence="2">Alpha/beta hydrolase</fullName>
    </submittedName>
</protein>
<dbReference type="InterPro" id="IPR029058">
    <property type="entry name" value="AB_hydrolase_fold"/>
</dbReference>
<dbReference type="SUPFAM" id="SSF53474">
    <property type="entry name" value="alpha/beta-Hydrolases"/>
    <property type="match status" value="1"/>
</dbReference>
<keyword evidence="3" id="KW-1185">Reference proteome</keyword>
<evidence type="ECO:0000313" key="2">
    <source>
        <dbReference type="EMBL" id="KAA0023633.1"/>
    </source>
</evidence>
<gene>
    <name evidence="2" type="ORF">FOY51_09640</name>
</gene>
<accession>A0A5A7SG76</accession>
<dbReference type="GO" id="GO:0004806">
    <property type="term" value="F:triacylglycerol lipase activity"/>
    <property type="evidence" value="ECO:0007669"/>
    <property type="project" value="TreeGrafter"/>
</dbReference>
<dbReference type="EMBL" id="VLNY01000003">
    <property type="protein sequence ID" value="KAA0023633.1"/>
    <property type="molecule type" value="Genomic_DNA"/>
</dbReference>
<dbReference type="InterPro" id="IPR050471">
    <property type="entry name" value="AB_hydrolase"/>
</dbReference>
<dbReference type="PANTHER" id="PTHR43433:SF5">
    <property type="entry name" value="AB HYDROLASE-1 DOMAIN-CONTAINING PROTEIN"/>
    <property type="match status" value="1"/>
</dbReference>
<dbReference type="Pfam" id="PF12697">
    <property type="entry name" value="Abhydrolase_6"/>
    <property type="match status" value="1"/>
</dbReference>
<evidence type="ECO:0000313" key="3">
    <source>
        <dbReference type="Proteomes" id="UP000322244"/>
    </source>
</evidence>
<dbReference type="RefSeq" id="WP_149429979.1">
    <property type="nucleotide sequence ID" value="NZ_VLNY01000003.1"/>
</dbReference>
<dbReference type="GO" id="GO:0046503">
    <property type="term" value="P:glycerolipid catabolic process"/>
    <property type="evidence" value="ECO:0007669"/>
    <property type="project" value="TreeGrafter"/>
</dbReference>
<proteinExistence type="predicted"/>
<feature type="domain" description="AB hydrolase-1" evidence="1">
    <location>
        <begin position="22"/>
        <end position="235"/>
    </location>
</feature>
<dbReference type="Gene3D" id="3.40.50.1820">
    <property type="entry name" value="alpha/beta hydrolase"/>
    <property type="match status" value="1"/>
</dbReference>
<evidence type="ECO:0000259" key="1">
    <source>
        <dbReference type="Pfam" id="PF12697"/>
    </source>
</evidence>
<comment type="caution">
    <text evidence="2">The sequence shown here is derived from an EMBL/GenBank/DDBJ whole genome shotgun (WGS) entry which is preliminary data.</text>
</comment>
<dbReference type="InterPro" id="IPR000073">
    <property type="entry name" value="AB_hydrolase_1"/>
</dbReference>
<keyword evidence="2" id="KW-0378">Hydrolase</keyword>
<name>A0A5A7SG76_9NOCA</name>
<reference evidence="2 3" key="1">
    <citation type="submission" date="2019-07" db="EMBL/GenBank/DDBJ databases">
        <title>Rhodococcus cavernicolus sp. nov., isolated from a cave.</title>
        <authorList>
            <person name="Lee S.D."/>
        </authorList>
    </citation>
    <scope>NUCLEOTIDE SEQUENCE [LARGE SCALE GENOMIC DNA]</scope>
    <source>
        <strain evidence="2 3">C1-24</strain>
    </source>
</reference>
<sequence length="252" mass="26911">MSYIDLDGIRTHYDVFGSGDPVVLLHGGLAGAESWFAQQQPLGDAGYQVHVPERRGHGRTPDVEGPLTYSVMADDTVRYLDAVVGGPAHLIGWSDGAVVAALVAMRRPDLARRIVLIGQYFDDDGKMPDGVVDGLAAWRTDPPDFLVAQYAATSPDGVDHLPVFLGKVFDMWDREPTIPIADFASITAPTLVLQGDCDDVTVEHSTAIARAVANGRLAVLPGTHALPVECPDVVNPLLLSFLAHDAPRVMGA</sequence>
<dbReference type="PANTHER" id="PTHR43433">
    <property type="entry name" value="HYDROLASE, ALPHA/BETA FOLD FAMILY PROTEIN"/>
    <property type="match status" value="1"/>
</dbReference>
<dbReference type="Proteomes" id="UP000322244">
    <property type="component" value="Unassembled WGS sequence"/>
</dbReference>
<dbReference type="OrthoDB" id="495620at2"/>